<protein>
    <submittedName>
        <fullName evidence="2">Nuclear transport factor 2 family protein</fullName>
    </submittedName>
</protein>
<dbReference type="SUPFAM" id="SSF54427">
    <property type="entry name" value="NTF2-like"/>
    <property type="match status" value="1"/>
</dbReference>
<dbReference type="Gene3D" id="3.10.450.50">
    <property type="match status" value="1"/>
</dbReference>
<gene>
    <name evidence="2" type="ORF">EP867_10940</name>
</gene>
<name>A0A444MB91_9RHOB</name>
<dbReference type="AlphaFoldDB" id="A0A444MB91"/>
<accession>A0A444MB91</accession>
<dbReference type="Pfam" id="PF14534">
    <property type="entry name" value="DUF4440"/>
    <property type="match status" value="1"/>
</dbReference>
<reference evidence="2 3" key="1">
    <citation type="journal article" date="2015" name="Int. J. Syst. Evol. Microbiol.">
        <title>Gemmobacter intermedius sp. nov., isolated from a white stork (Ciconia ciconia).</title>
        <authorList>
            <person name="Kampfer P."/>
            <person name="Jerzak L."/>
            <person name="Wilharm G."/>
            <person name="Golke J."/>
            <person name="Busse H.J."/>
            <person name="Glaeser S.P."/>
        </authorList>
    </citation>
    <scope>NUCLEOTIDE SEQUENCE [LARGE SCALE GENOMIC DNA]</scope>
    <source>
        <strain evidence="2 3">119/4</strain>
    </source>
</reference>
<organism evidence="2 3">
    <name type="scientific">Falsigemmobacter intermedius</name>
    <dbReference type="NCBI Taxonomy" id="1553448"/>
    <lineage>
        <taxon>Bacteria</taxon>
        <taxon>Pseudomonadati</taxon>
        <taxon>Pseudomonadota</taxon>
        <taxon>Alphaproteobacteria</taxon>
        <taxon>Rhodobacterales</taxon>
        <taxon>Paracoccaceae</taxon>
        <taxon>Falsigemmobacter</taxon>
    </lineage>
</organism>
<evidence type="ECO:0000259" key="1">
    <source>
        <dbReference type="Pfam" id="PF14534"/>
    </source>
</evidence>
<sequence>MTAETTALLALETQRCNALMEGDRAALAALLRDDLVHVHMNGKADDLATYLDGVGGRYRFHNIRRSDMVVRVIGDCAVMTGVLDQELEILATGERRQMHGFVTQTWHREGEGWRQGTCHVAPLTYQPAS</sequence>
<dbReference type="EMBL" id="SBLC01000013">
    <property type="protein sequence ID" value="RWY40995.1"/>
    <property type="molecule type" value="Genomic_DNA"/>
</dbReference>
<evidence type="ECO:0000313" key="3">
    <source>
        <dbReference type="Proteomes" id="UP000287168"/>
    </source>
</evidence>
<comment type="caution">
    <text evidence="2">The sequence shown here is derived from an EMBL/GenBank/DDBJ whole genome shotgun (WGS) entry which is preliminary data.</text>
</comment>
<dbReference type="InterPro" id="IPR032710">
    <property type="entry name" value="NTF2-like_dom_sf"/>
</dbReference>
<keyword evidence="3" id="KW-1185">Reference proteome</keyword>
<proteinExistence type="predicted"/>
<dbReference type="RefSeq" id="WP_128489100.1">
    <property type="nucleotide sequence ID" value="NZ_JBHLXB010000003.1"/>
</dbReference>
<dbReference type="InterPro" id="IPR027843">
    <property type="entry name" value="DUF4440"/>
</dbReference>
<dbReference type="Proteomes" id="UP000287168">
    <property type="component" value="Unassembled WGS sequence"/>
</dbReference>
<dbReference type="OrthoDB" id="5146008at2"/>
<feature type="domain" description="DUF4440" evidence="1">
    <location>
        <begin position="8"/>
        <end position="114"/>
    </location>
</feature>
<evidence type="ECO:0000313" key="2">
    <source>
        <dbReference type="EMBL" id="RWY40995.1"/>
    </source>
</evidence>